<organism evidence="1 2">
    <name type="scientific">Agrocybe pediades</name>
    <dbReference type="NCBI Taxonomy" id="84607"/>
    <lineage>
        <taxon>Eukaryota</taxon>
        <taxon>Fungi</taxon>
        <taxon>Dikarya</taxon>
        <taxon>Basidiomycota</taxon>
        <taxon>Agaricomycotina</taxon>
        <taxon>Agaricomycetes</taxon>
        <taxon>Agaricomycetidae</taxon>
        <taxon>Agaricales</taxon>
        <taxon>Agaricineae</taxon>
        <taxon>Strophariaceae</taxon>
        <taxon>Agrocybe</taxon>
    </lineage>
</organism>
<dbReference type="PROSITE" id="PS51257">
    <property type="entry name" value="PROKAR_LIPOPROTEIN"/>
    <property type="match status" value="1"/>
</dbReference>
<accession>A0A8H4QHS8</accession>
<gene>
    <name evidence="1" type="ORF">D9613_007133</name>
</gene>
<evidence type="ECO:0000313" key="2">
    <source>
        <dbReference type="Proteomes" id="UP000521872"/>
    </source>
</evidence>
<evidence type="ECO:0000313" key="1">
    <source>
        <dbReference type="EMBL" id="KAF4611198.1"/>
    </source>
</evidence>
<protein>
    <recommendedName>
        <fullName evidence="3">HNH nuclease domain-containing protein</fullName>
    </recommendedName>
</protein>
<reference evidence="1 2" key="1">
    <citation type="submission" date="2019-12" db="EMBL/GenBank/DDBJ databases">
        <authorList>
            <person name="Floudas D."/>
            <person name="Bentzer J."/>
            <person name="Ahren D."/>
            <person name="Johansson T."/>
            <person name="Persson P."/>
            <person name="Tunlid A."/>
        </authorList>
    </citation>
    <scope>NUCLEOTIDE SEQUENCE [LARGE SCALE GENOMIC DNA]</scope>
    <source>
        <strain evidence="1 2">CBS 102.39</strain>
    </source>
</reference>
<dbReference type="EMBL" id="JAACJL010000058">
    <property type="protein sequence ID" value="KAF4611198.1"/>
    <property type="molecule type" value="Genomic_DNA"/>
</dbReference>
<evidence type="ECO:0008006" key="3">
    <source>
        <dbReference type="Google" id="ProtNLM"/>
    </source>
</evidence>
<comment type="caution">
    <text evidence="1">The sequence shown here is derived from an EMBL/GenBank/DDBJ whole genome shotgun (WGS) entry which is preliminary data.</text>
</comment>
<proteinExistence type="predicted"/>
<keyword evidence="2" id="KW-1185">Reference proteome</keyword>
<dbReference type="AlphaFoldDB" id="A0A8H4QHS8"/>
<dbReference type="Proteomes" id="UP000521872">
    <property type="component" value="Unassembled WGS sequence"/>
</dbReference>
<name>A0A8H4QHS8_9AGAR</name>
<sequence>MSRNRNASLATITPTLTSCSSDASVQFYEERLKTSIDSIQESRTPLQDLVDAAEKIVNEAFVPDSRSTYRYKNDSFEISVRLDQVMIAMLVCVEECGGDRGKRYVASAIVACSKEEDVIGALEALVKTGRGTPSRSKDVIVRDGYTCVLTGFQDRSHPDIKRDIPVVKLVDARILPRALGKFDCDPDSKSYKSAVTTFGILVKFADLPVKTLEDLHNQLDDPSNRMSLEMNAHDAFDRLYWCLRQTEMANVYDLKIHSKRITILKKPENNQVSFKDHSSEFAMDSTHNHRPVNLPDPRYIAIHAAIAGILHMSGAGIFFDELLHKYRDEEGNSPAVRSWSELEALMGEQLLRESIIRAFQSVNDMDDEDVVGLPRTRKRFDGTPPVL</sequence>